<dbReference type="InterPro" id="IPR036237">
    <property type="entry name" value="Xyl_isomerase-like_sf"/>
</dbReference>
<dbReference type="PANTHER" id="PTHR12110:SF21">
    <property type="entry name" value="XYLOSE ISOMERASE-LIKE TIM BARREL DOMAIN-CONTAINING PROTEIN"/>
    <property type="match status" value="1"/>
</dbReference>
<dbReference type="GO" id="GO:0016853">
    <property type="term" value="F:isomerase activity"/>
    <property type="evidence" value="ECO:0007669"/>
    <property type="project" value="UniProtKB-KW"/>
</dbReference>
<proteinExistence type="predicted"/>
<gene>
    <name evidence="2" type="ORF">ACFFH4_04365</name>
</gene>
<dbReference type="PANTHER" id="PTHR12110">
    <property type="entry name" value="HYDROXYPYRUVATE ISOMERASE"/>
    <property type="match status" value="1"/>
</dbReference>
<protein>
    <submittedName>
        <fullName evidence="2">Sugar phosphate isomerase/epimerase family protein</fullName>
    </submittedName>
</protein>
<keyword evidence="3" id="KW-1185">Reference proteome</keyword>
<accession>A0ABV6NC36</accession>
<dbReference type="RefSeq" id="WP_273841037.1">
    <property type="nucleotide sequence ID" value="NZ_JAQQWT010000003.1"/>
</dbReference>
<comment type="caution">
    <text evidence="2">The sequence shown here is derived from an EMBL/GenBank/DDBJ whole genome shotgun (WGS) entry which is preliminary data.</text>
</comment>
<name>A0ABV6NC36_9BACI</name>
<dbReference type="InterPro" id="IPR013022">
    <property type="entry name" value="Xyl_isomerase-like_TIM-brl"/>
</dbReference>
<dbReference type="SUPFAM" id="SSF51658">
    <property type="entry name" value="Xylose isomerase-like"/>
    <property type="match status" value="1"/>
</dbReference>
<keyword evidence="2" id="KW-0413">Isomerase</keyword>
<evidence type="ECO:0000313" key="3">
    <source>
        <dbReference type="Proteomes" id="UP001589833"/>
    </source>
</evidence>
<dbReference type="EMBL" id="JBHLTR010000004">
    <property type="protein sequence ID" value="MFC0558281.1"/>
    <property type="molecule type" value="Genomic_DNA"/>
</dbReference>
<dbReference type="Pfam" id="PF01261">
    <property type="entry name" value="AP_endonuc_2"/>
    <property type="match status" value="1"/>
</dbReference>
<reference evidence="2 3" key="1">
    <citation type="submission" date="2024-09" db="EMBL/GenBank/DDBJ databases">
        <authorList>
            <person name="Sun Q."/>
            <person name="Mori K."/>
        </authorList>
    </citation>
    <scope>NUCLEOTIDE SEQUENCE [LARGE SCALE GENOMIC DNA]</scope>
    <source>
        <strain evidence="2 3">NCAIM B.02301</strain>
    </source>
</reference>
<dbReference type="InterPro" id="IPR050312">
    <property type="entry name" value="IolE/XylAMocC-like"/>
</dbReference>
<organism evidence="2 3">
    <name type="scientific">Halalkalibacter alkalisediminis</name>
    <dbReference type="NCBI Taxonomy" id="935616"/>
    <lineage>
        <taxon>Bacteria</taxon>
        <taxon>Bacillati</taxon>
        <taxon>Bacillota</taxon>
        <taxon>Bacilli</taxon>
        <taxon>Bacillales</taxon>
        <taxon>Bacillaceae</taxon>
        <taxon>Halalkalibacter</taxon>
    </lineage>
</organism>
<evidence type="ECO:0000259" key="1">
    <source>
        <dbReference type="Pfam" id="PF01261"/>
    </source>
</evidence>
<sequence length="274" mass="31073">MTVGVLAHLFGKQPYQQLAETVGSYGIEHVQLAIWKAISDYEFQKPGMLSPGLVRNIASEFNNNEVSISILACYLHLFDRDVKKREENLARFKEILRYAPLFGAPIVAVEVGKIPNEDFTEQDWITLKVSLKELVEEAEKWGVTIGIEPANGHLIGTAKALKQMLDELPSSHFGVVLDPGNLLTVENFHNQDQVIQEAFDLLGDRIVACHAKDRMIDEKGEIQTVTPGKGKMNYELYLKLLNQNKPMCDIIMEHTKPEEMLEVKEFIERMRSHV</sequence>
<feature type="domain" description="Xylose isomerase-like TIM barrel" evidence="1">
    <location>
        <begin position="24"/>
        <end position="265"/>
    </location>
</feature>
<dbReference type="Proteomes" id="UP001589833">
    <property type="component" value="Unassembled WGS sequence"/>
</dbReference>
<evidence type="ECO:0000313" key="2">
    <source>
        <dbReference type="EMBL" id="MFC0558281.1"/>
    </source>
</evidence>
<dbReference type="Gene3D" id="3.20.20.150">
    <property type="entry name" value="Divalent-metal-dependent TIM barrel enzymes"/>
    <property type="match status" value="1"/>
</dbReference>